<keyword evidence="6" id="KW-0190">Covalent protein-DNA linkage</keyword>
<keyword evidence="4" id="KW-0227">DNA damage</keyword>
<comment type="similarity">
    <text evidence="1">Belongs to the SOS response-associated peptidase family.</text>
</comment>
<evidence type="ECO:0000256" key="8">
    <source>
        <dbReference type="ARBA" id="ARBA00023239"/>
    </source>
</evidence>
<keyword evidence="13" id="KW-1185">Reference proteome</keyword>
<comment type="caution">
    <text evidence="12">The sequence shown here is derived from an EMBL/GenBank/DDBJ whole genome shotgun (WGS) entry which is preliminary data.</text>
</comment>
<dbReference type="InterPro" id="IPR003738">
    <property type="entry name" value="SRAP"/>
</dbReference>
<keyword evidence="8" id="KW-0456">Lyase</keyword>
<evidence type="ECO:0000256" key="7">
    <source>
        <dbReference type="ARBA" id="ARBA00023125"/>
    </source>
</evidence>
<dbReference type="GO" id="GO:0006508">
    <property type="term" value="P:proteolysis"/>
    <property type="evidence" value="ECO:0007669"/>
    <property type="project" value="UniProtKB-KW"/>
</dbReference>
<dbReference type="GO" id="GO:0106300">
    <property type="term" value="P:protein-DNA covalent cross-linking repair"/>
    <property type="evidence" value="ECO:0007669"/>
    <property type="project" value="InterPro"/>
</dbReference>
<dbReference type="SUPFAM" id="SSF143081">
    <property type="entry name" value="BB1717-like"/>
    <property type="match status" value="1"/>
</dbReference>
<dbReference type="GO" id="GO:0003697">
    <property type="term" value="F:single-stranded DNA binding"/>
    <property type="evidence" value="ECO:0007669"/>
    <property type="project" value="InterPro"/>
</dbReference>
<dbReference type="Proteomes" id="UP001201812">
    <property type="component" value="Unassembled WGS sequence"/>
</dbReference>
<keyword evidence="3" id="KW-0645">Protease</keyword>
<evidence type="ECO:0000256" key="10">
    <source>
        <dbReference type="ARBA" id="ARBA00030898"/>
    </source>
</evidence>
<keyword evidence="7" id="KW-0238">DNA-binding</keyword>
<dbReference type="InterPro" id="IPR036590">
    <property type="entry name" value="SRAP-like"/>
</dbReference>
<name>A0AAD4NCN2_9BILA</name>
<dbReference type="EMBL" id="JAKKPZ010000003">
    <property type="protein sequence ID" value="KAI1723741.1"/>
    <property type="molecule type" value="Genomic_DNA"/>
</dbReference>
<accession>A0AAD4NCN2</accession>
<evidence type="ECO:0000256" key="4">
    <source>
        <dbReference type="ARBA" id="ARBA00022763"/>
    </source>
</evidence>
<proteinExistence type="inferred from homology"/>
<evidence type="ECO:0000256" key="9">
    <source>
        <dbReference type="ARBA" id="ARBA00030390"/>
    </source>
</evidence>
<evidence type="ECO:0000256" key="3">
    <source>
        <dbReference type="ARBA" id="ARBA00022670"/>
    </source>
</evidence>
<dbReference type="GO" id="GO:0008233">
    <property type="term" value="F:peptidase activity"/>
    <property type="evidence" value="ECO:0007669"/>
    <property type="project" value="UniProtKB-KW"/>
</dbReference>
<evidence type="ECO:0000256" key="5">
    <source>
        <dbReference type="ARBA" id="ARBA00022801"/>
    </source>
</evidence>
<organism evidence="12 13">
    <name type="scientific">Ditylenchus destructor</name>
    <dbReference type="NCBI Taxonomy" id="166010"/>
    <lineage>
        <taxon>Eukaryota</taxon>
        <taxon>Metazoa</taxon>
        <taxon>Ecdysozoa</taxon>
        <taxon>Nematoda</taxon>
        <taxon>Chromadorea</taxon>
        <taxon>Rhabditida</taxon>
        <taxon>Tylenchina</taxon>
        <taxon>Tylenchomorpha</taxon>
        <taxon>Sphaerularioidea</taxon>
        <taxon>Anguinidae</taxon>
        <taxon>Anguininae</taxon>
        <taxon>Ditylenchus</taxon>
    </lineage>
</organism>
<reference evidence="12" key="1">
    <citation type="submission" date="2022-01" db="EMBL/GenBank/DDBJ databases">
        <title>Genome Sequence Resource for Two Populations of Ditylenchus destructor, the Migratory Endoparasitic Phytonematode.</title>
        <authorList>
            <person name="Zhang H."/>
            <person name="Lin R."/>
            <person name="Xie B."/>
        </authorList>
    </citation>
    <scope>NUCLEOTIDE SEQUENCE</scope>
    <source>
        <strain evidence="12">BazhouSP</strain>
    </source>
</reference>
<dbReference type="AlphaFoldDB" id="A0AAD4NCN2"/>
<evidence type="ECO:0000256" key="2">
    <source>
        <dbReference type="ARBA" id="ARBA00015888"/>
    </source>
</evidence>
<evidence type="ECO:0000256" key="6">
    <source>
        <dbReference type="ARBA" id="ARBA00023124"/>
    </source>
</evidence>
<gene>
    <name evidence="12" type="ORF">DdX_03912</name>
</gene>
<evidence type="ECO:0000313" key="12">
    <source>
        <dbReference type="EMBL" id="KAI1723741.1"/>
    </source>
</evidence>
<dbReference type="GO" id="GO:0016829">
    <property type="term" value="F:lyase activity"/>
    <property type="evidence" value="ECO:0007669"/>
    <property type="project" value="UniProtKB-KW"/>
</dbReference>
<protein>
    <recommendedName>
        <fullName evidence="2">Abasic site processing protein HMCES</fullName>
    </recommendedName>
    <alternativeName>
        <fullName evidence="9">Embryonic stem cell-specific 5-hydroxymethylcytosine-binding protein</fullName>
    </alternativeName>
    <alternativeName>
        <fullName evidence="10">Peptidase HMCES</fullName>
    </alternativeName>
    <alternativeName>
        <fullName evidence="11">SRAP domain-containing protein 1</fullName>
    </alternativeName>
</protein>
<evidence type="ECO:0000313" key="13">
    <source>
        <dbReference type="Proteomes" id="UP001201812"/>
    </source>
</evidence>
<dbReference type="PANTHER" id="PTHR13604">
    <property type="entry name" value="DC12-RELATED"/>
    <property type="match status" value="1"/>
</dbReference>
<evidence type="ECO:0000256" key="1">
    <source>
        <dbReference type="ARBA" id="ARBA00008136"/>
    </source>
</evidence>
<dbReference type="Pfam" id="PF02586">
    <property type="entry name" value="SRAP"/>
    <property type="match status" value="1"/>
</dbReference>
<sequence>MTIMSTLAPQQLCKACSGNPNRQYPGAAKWRDVPGGVNSYRPSYNLAPTVYSPILVSGHHFATAAETQADAQPMHWGLVPSYHKGEPKQFRYSTINARAEGILDKQTYRVPLTKGNRCVVLADGFYEWKRVKNAKQPYFIYFLQRKEIAWDRPEDENGGPTWNGRRLLTMAGIFEVNKTGEYPLYSYTIITVNASKKLSSIHDRMPALLDGDEAVDMWLDTEHVSLEKALSILKPIENVCYHPVTVSVGNVRYQGPECVLHLEEEKPSSAIAQPQTNTLETYFHSKKAKKEEFKTESD</sequence>
<dbReference type="Gene3D" id="3.90.1680.10">
    <property type="entry name" value="SOS response associated peptidase-like"/>
    <property type="match status" value="1"/>
</dbReference>
<keyword evidence="5" id="KW-0378">Hydrolase</keyword>
<dbReference type="PANTHER" id="PTHR13604:SF0">
    <property type="entry name" value="ABASIC SITE PROCESSING PROTEIN HMCES"/>
    <property type="match status" value="1"/>
</dbReference>
<evidence type="ECO:0000256" key="11">
    <source>
        <dbReference type="ARBA" id="ARBA00031130"/>
    </source>
</evidence>